<proteinExistence type="predicted"/>
<dbReference type="STRING" id="52689.AKG39_16940"/>
<keyword evidence="3" id="KW-1185">Reference proteome</keyword>
<evidence type="ECO:0000313" key="2">
    <source>
        <dbReference type="EMBL" id="KNZ40546.1"/>
    </source>
</evidence>
<accession>A0A0L6TW97</accession>
<comment type="caution">
    <text evidence="2">The sequence shown here is derived from an EMBL/GenBank/DDBJ whole genome shotgun (WGS) entry which is preliminary data.</text>
</comment>
<keyword evidence="1" id="KW-0472">Membrane</keyword>
<feature type="transmembrane region" description="Helical" evidence="1">
    <location>
        <begin position="99"/>
        <end position="121"/>
    </location>
</feature>
<name>A0A0L6TW97_9FIRM</name>
<dbReference type="EMBL" id="LGYO01000052">
    <property type="protein sequence ID" value="KNZ40546.1"/>
    <property type="molecule type" value="Genomic_DNA"/>
</dbReference>
<evidence type="ECO:0008006" key="4">
    <source>
        <dbReference type="Google" id="ProtNLM"/>
    </source>
</evidence>
<dbReference type="RefSeq" id="WP_242852653.1">
    <property type="nucleotide sequence ID" value="NZ_LGYO01000052.1"/>
</dbReference>
<dbReference type="Pfam" id="PF12725">
    <property type="entry name" value="DUF3810"/>
    <property type="match status" value="1"/>
</dbReference>
<evidence type="ECO:0000313" key="3">
    <source>
        <dbReference type="Proteomes" id="UP000036873"/>
    </source>
</evidence>
<evidence type="ECO:0000256" key="1">
    <source>
        <dbReference type="SAM" id="Phobius"/>
    </source>
</evidence>
<keyword evidence="1" id="KW-0812">Transmembrane</keyword>
<dbReference type="Proteomes" id="UP000036873">
    <property type="component" value="Unassembled WGS sequence"/>
</dbReference>
<reference evidence="3" key="1">
    <citation type="submission" date="2015-07" db="EMBL/GenBank/DDBJ databases">
        <title>Draft genome sequence of Acetobacterium bakii DSM 8293, a potential psychrophilic chemical producer through syngas fermentation.</title>
        <authorList>
            <person name="Song Y."/>
            <person name="Hwang S."/>
            <person name="Cho B.-K."/>
        </authorList>
    </citation>
    <scope>NUCLEOTIDE SEQUENCE [LARGE SCALE GENOMIC DNA]</scope>
    <source>
        <strain evidence="3">DSM 8239</strain>
    </source>
</reference>
<dbReference type="InterPro" id="IPR024294">
    <property type="entry name" value="DUF3810"/>
</dbReference>
<sequence>MEKRRESIIKKHLSKRLLFIIPGVVAYILNKYAQNHLDWAEQYSRVVYPVLSNAVGFLPSLVKISVSEWLVVLVLLFLLLYIVYYVRKVIISKGTRRMEVYRGLVGIIAMGSVIYFCFTVVSGVNYHRDSFLSYSEYHEEKYSVEELAELCQSLADDLGLVRAQLGADPDLLVQASDDFDYYAQHSVLSLQMLSEQYPVLERSLYSTPKPVVLSKLMSRAGIQGIFFPFTLESNINVDMPVFTIPAAMTHELAHQCGFMQEDEAGFISYLACTQQDDPMILYSGLFLAFDHSISALEQVDPAKALAIKSGLSQTVQLDMVQNEQYWSQYEGVISNVSTRLNDAYLKANNQTDGVYSYNKMVNLLLAEQRYKRSRTSVGL</sequence>
<feature type="transmembrane region" description="Helical" evidence="1">
    <location>
        <begin position="69"/>
        <end position="87"/>
    </location>
</feature>
<organism evidence="2 3">
    <name type="scientific">Acetobacterium bakii</name>
    <dbReference type="NCBI Taxonomy" id="52689"/>
    <lineage>
        <taxon>Bacteria</taxon>
        <taxon>Bacillati</taxon>
        <taxon>Bacillota</taxon>
        <taxon>Clostridia</taxon>
        <taxon>Eubacteriales</taxon>
        <taxon>Eubacteriaceae</taxon>
        <taxon>Acetobacterium</taxon>
    </lineage>
</organism>
<protein>
    <recommendedName>
        <fullName evidence="4">DUF3810 domain-containing protein</fullName>
    </recommendedName>
</protein>
<gene>
    <name evidence="2" type="ORF">AKG39_16940</name>
</gene>
<dbReference type="PATRIC" id="fig|52689.4.peg.2938"/>
<dbReference type="AlphaFoldDB" id="A0A0L6TW97"/>
<keyword evidence="1" id="KW-1133">Transmembrane helix</keyword>
<feature type="transmembrane region" description="Helical" evidence="1">
    <location>
        <begin position="12"/>
        <end position="29"/>
    </location>
</feature>